<dbReference type="InterPro" id="IPR017970">
    <property type="entry name" value="Homeobox_CS"/>
</dbReference>
<dbReference type="SMART" id="SM00389">
    <property type="entry name" value="HOX"/>
    <property type="match status" value="1"/>
</dbReference>
<dbReference type="InterPro" id="IPR009057">
    <property type="entry name" value="Homeodomain-like_sf"/>
</dbReference>
<evidence type="ECO:0000256" key="6">
    <source>
        <dbReference type="PROSITE-ProRule" id="PRU00108"/>
    </source>
</evidence>
<dbReference type="AlphaFoldDB" id="A0ABD2PQI1"/>
<keyword evidence="4 6" id="KW-0371">Homeobox</keyword>
<evidence type="ECO:0000256" key="4">
    <source>
        <dbReference type="ARBA" id="ARBA00023155"/>
    </source>
</evidence>
<comment type="caution">
    <text evidence="9">The sequence shown here is derived from an EMBL/GenBank/DDBJ whole genome shotgun (WGS) entry which is preliminary data.</text>
</comment>
<reference evidence="9 10" key="1">
    <citation type="submission" date="2024-11" db="EMBL/GenBank/DDBJ databases">
        <title>Adaptive evolution of stress response genes in parasites aligns with host niche diversity.</title>
        <authorList>
            <person name="Hahn C."/>
            <person name="Resl P."/>
        </authorList>
    </citation>
    <scope>NUCLEOTIDE SEQUENCE [LARGE SCALE GENOMIC DNA]</scope>
    <source>
        <strain evidence="9">EGGRZ-B1_66</strain>
        <tissue evidence="9">Body</tissue>
    </source>
</reference>
<dbReference type="PROSITE" id="PS00027">
    <property type="entry name" value="HOMEOBOX_1"/>
    <property type="match status" value="1"/>
</dbReference>
<sequence length="299" mass="33919">MYLKQNPKLRSSLDPAVLHQLASPKTDDAKLGQQTPRRKNASRETTCMLKAWLNEHRKNPYPTKGEKVMLAIITKMTLTQVSTWFANARRRLKKENKMTWIPRNRSEEDELDDDLEGSLDLDDLDESAEQVFPQPHNYMKRLREASMNQRLSEEESFKKMRVMSLLDNLDTQKQGNHTTDSMLELSSTSSSSPGQLTRSITPPTRTPSEFPKTFLSPISPENLLDTNAASYIKSTFLAISREANAGVSSEESPYWRCLQALAMTAASLANGVEKGHSLEAFVRIPKPLGFCKMMELDRH</sequence>
<name>A0ABD2PQI1_9PLAT</name>
<keyword evidence="5 6" id="KW-0539">Nucleus</keyword>
<feature type="region of interest" description="Disordered" evidence="7">
    <location>
        <begin position="170"/>
        <end position="210"/>
    </location>
</feature>
<dbReference type="PANTHER" id="PTHR11211:SF40">
    <property type="entry name" value="MIRROR, ISOFORM C"/>
    <property type="match status" value="1"/>
</dbReference>
<evidence type="ECO:0000256" key="1">
    <source>
        <dbReference type="ARBA" id="ARBA00004123"/>
    </source>
</evidence>
<evidence type="ECO:0000259" key="8">
    <source>
        <dbReference type="PROSITE" id="PS50071"/>
    </source>
</evidence>
<keyword evidence="10" id="KW-1185">Reference proteome</keyword>
<dbReference type="CDD" id="cd00086">
    <property type="entry name" value="homeodomain"/>
    <property type="match status" value="1"/>
</dbReference>
<feature type="compositionally biased region" description="Low complexity" evidence="7">
    <location>
        <begin position="178"/>
        <end position="208"/>
    </location>
</feature>
<evidence type="ECO:0000313" key="10">
    <source>
        <dbReference type="Proteomes" id="UP001626550"/>
    </source>
</evidence>
<organism evidence="9 10">
    <name type="scientific">Cichlidogyrus casuarinus</name>
    <dbReference type="NCBI Taxonomy" id="1844966"/>
    <lineage>
        <taxon>Eukaryota</taxon>
        <taxon>Metazoa</taxon>
        <taxon>Spiralia</taxon>
        <taxon>Lophotrochozoa</taxon>
        <taxon>Platyhelminthes</taxon>
        <taxon>Monogenea</taxon>
        <taxon>Monopisthocotylea</taxon>
        <taxon>Dactylogyridea</taxon>
        <taxon>Ancyrocephalidae</taxon>
        <taxon>Cichlidogyrus</taxon>
    </lineage>
</organism>
<evidence type="ECO:0000313" key="9">
    <source>
        <dbReference type="EMBL" id="KAL3309750.1"/>
    </source>
</evidence>
<dbReference type="InterPro" id="IPR008422">
    <property type="entry name" value="KN_HD"/>
</dbReference>
<keyword evidence="3 6" id="KW-0238">DNA-binding</keyword>
<dbReference type="FunFam" id="1.10.10.60:FF:000003">
    <property type="entry name" value="Iroquois-class homeobox protein IRX"/>
    <property type="match status" value="1"/>
</dbReference>
<dbReference type="GO" id="GO:0003677">
    <property type="term" value="F:DNA binding"/>
    <property type="evidence" value="ECO:0007669"/>
    <property type="project" value="UniProtKB-UniRule"/>
</dbReference>
<dbReference type="InterPro" id="IPR001356">
    <property type="entry name" value="HD"/>
</dbReference>
<dbReference type="Gene3D" id="1.10.10.60">
    <property type="entry name" value="Homeodomain-like"/>
    <property type="match status" value="1"/>
</dbReference>
<proteinExistence type="inferred from homology"/>
<protein>
    <recommendedName>
        <fullName evidence="8">Homeobox domain-containing protein</fullName>
    </recommendedName>
</protein>
<comment type="subcellular location">
    <subcellularLocation>
        <location evidence="1 6">Nucleus</location>
    </subcellularLocation>
</comment>
<evidence type="ECO:0000256" key="3">
    <source>
        <dbReference type="ARBA" id="ARBA00023125"/>
    </source>
</evidence>
<accession>A0ABD2PQI1</accession>
<feature type="DNA-binding region" description="Homeobox" evidence="6">
    <location>
        <begin position="34"/>
        <end position="96"/>
    </location>
</feature>
<dbReference type="Pfam" id="PF05920">
    <property type="entry name" value="Homeobox_KN"/>
    <property type="match status" value="1"/>
</dbReference>
<dbReference type="Proteomes" id="UP001626550">
    <property type="component" value="Unassembled WGS sequence"/>
</dbReference>
<evidence type="ECO:0000256" key="2">
    <source>
        <dbReference type="ARBA" id="ARBA00008446"/>
    </source>
</evidence>
<gene>
    <name evidence="9" type="ORF">Ciccas_011701</name>
</gene>
<dbReference type="PROSITE" id="PS50071">
    <property type="entry name" value="HOMEOBOX_2"/>
    <property type="match status" value="1"/>
</dbReference>
<evidence type="ECO:0000256" key="7">
    <source>
        <dbReference type="SAM" id="MobiDB-lite"/>
    </source>
</evidence>
<dbReference type="SUPFAM" id="SSF46689">
    <property type="entry name" value="Homeodomain-like"/>
    <property type="match status" value="1"/>
</dbReference>
<feature type="domain" description="Homeobox" evidence="8">
    <location>
        <begin position="32"/>
        <end position="95"/>
    </location>
</feature>
<comment type="similarity">
    <text evidence="2">Belongs to the TALE/IRO homeobox family.</text>
</comment>
<dbReference type="GO" id="GO:0005634">
    <property type="term" value="C:nucleus"/>
    <property type="evidence" value="ECO:0007669"/>
    <property type="project" value="UniProtKB-SubCell"/>
</dbReference>
<dbReference type="EMBL" id="JBJKFK010003580">
    <property type="protein sequence ID" value="KAL3309750.1"/>
    <property type="molecule type" value="Genomic_DNA"/>
</dbReference>
<evidence type="ECO:0000256" key="5">
    <source>
        <dbReference type="ARBA" id="ARBA00023242"/>
    </source>
</evidence>
<feature type="region of interest" description="Disordered" evidence="7">
    <location>
        <begin position="23"/>
        <end position="44"/>
    </location>
</feature>
<dbReference type="PANTHER" id="PTHR11211">
    <property type="entry name" value="IROQUOIS-CLASS HOMEODOMAIN PROTEIN IRX"/>
    <property type="match status" value="1"/>
</dbReference>